<dbReference type="NCBIfam" id="TIGR00608">
    <property type="entry name" value="radc"/>
    <property type="match status" value="1"/>
</dbReference>
<comment type="caution">
    <text evidence="8">The sequence shown here is derived from an EMBL/GenBank/DDBJ whole genome shotgun (WGS) entry which is preliminary data.</text>
</comment>
<dbReference type="NCBIfam" id="NF000642">
    <property type="entry name" value="PRK00024.1"/>
    <property type="match status" value="1"/>
</dbReference>
<dbReference type="PROSITE" id="PS50249">
    <property type="entry name" value="MPN"/>
    <property type="match status" value="1"/>
</dbReference>
<keyword evidence="5" id="KW-0482">Metalloprotease</keyword>
<dbReference type="EMBL" id="JAUSVL010000001">
    <property type="protein sequence ID" value="MDQ0291849.1"/>
    <property type="molecule type" value="Genomic_DNA"/>
</dbReference>
<evidence type="ECO:0000313" key="8">
    <source>
        <dbReference type="EMBL" id="MDQ0291849.1"/>
    </source>
</evidence>
<evidence type="ECO:0000256" key="3">
    <source>
        <dbReference type="ARBA" id="ARBA00022801"/>
    </source>
</evidence>
<comment type="similarity">
    <text evidence="6">Belongs to the UPF0758 family.</text>
</comment>
<protein>
    <submittedName>
        <fullName evidence="8">DNA repair protein RadC</fullName>
    </submittedName>
</protein>
<gene>
    <name evidence="8" type="ORF">J3R75_003956</name>
</gene>
<dbReference type="GO" id="GO:0008237">
    <property type="term" value="F:metallopeptidase activity"/>
    <property type="evidence" value="ECO:0007669"/>
    <property type="project" value="UniProtKB-KW"/>
</dbReference>
<name>A0AAE4APZ9_9BACT</name>
<dbReference type="PANTHER" id="PTHR30471:SF3">
    <property type="entry name" value="UPF0758 PROTEIN YEES-RELATED"/>
    <property type="match status" value="1"/>
</dbReference>
<dbReference type="PANTHER" id="PTHR30471">
    <property type="entry name" value="DNA REPAIR PROTEIN RADC"/>
    <property type="match status" value="1"/>
</dbReference>
<organism evidence="8 9">
    <name type="scientific">Oligosphaera ethanolica</name>
    <dbReference type="NCBI Taxonomy" id="760260"/>
    <lineage>
        <taxon>Bacteria</taxon>
        <taxon>Pseudomonadati</taxon>
        <taxon>Lentisphaerota</taxon>
        <taxon>Oligosphaeria</taxon>
        <taxon>Oligosphaerales</taxon>
        <taxon>Oligosphaeraceae</taxon>
        <taxon>Oligosphaera</taxon>
    </lineage>
</organism>
<evidence type="ECO:0000256" key="2">
    <source>
        <dbReference type="ARBA" id="ARBA00022723"/>
    </source>
</evidence>
<dbReference type="Gene3D" id="3.40.140.10">
    <property type="entry name" value="Cytidine Deaminase, domain 2"/>
    <property type="match status" value="1"/>
</dbReference>
<proteinExistence type="inferred from homology"/>
<keyword evidence="9" id="KW-1185">Reference proteome</keyword>
<dbReference type="AlphaFoldDB" id="A0AAE4APZ9"/>
<dbReference type="SUPFAM" id="SSF102712">
    <property type="entry name" value="JAB1/MPN domain"/>
    <property type="match status" value="1"/>
</dbReference>
<evidence type="ECO:0000259" key="7">
    <source>
        <dbReference type="PROSITE" id="PS50249"/>
    </source>
</evidence>
<dbReference type="Pfam" id="PF04002">
    <property type="entry name" value="RadC"/>
    <property type="match status" value="1"/>
</dbReference>
<keyword evidence="2" id="KW-0479">Metal-binding</keyword>
<keyword evidence="4" id="KW-0862">Zinc</keyword>
<dbReference type="InterPro" id="IPR025657">
    <property type="entry name" value="RadC_JAB"/>
</dbReference>
<evidence type="ECO:0000313" key="9">
    <source>
        <dbReference type="Proteomes" id="UP001238163"/>
    </source>
</evidence>
<keyword evidence="1" id="KW-0645">Protease</keyword>
<evidence type="ECO:0000256" key="1">
    <source>
        <dbReference type="ARBA" id="ARBA00022670"/>
    </source>
</evidence>
<dbReference type="GO" id="GO:0006508">
    <property type="term" value="P:proteolysis"/>
    <property type="evidence" value="ECO:0007669"/>
    <property type="project" value="UniProtKB-KW"/>
</dbReference>
<dbReference type="InterPro" id="IPR046778">
    <property type="entry name" value="UPF0758_N"/>
</dbReference>
<keyword evidence="3" id="KW-0378">Hydrolase</keyword>
<reference evidence="8" key="1">
    <citation type="submission" date="2023-07" db="EMBL/GenBank/DDBJ databases">
        <title>Genomic Encyclopedia of Type Strains, Phase IV (KMG-IV): sequencing the most valuable type-strain genomes for metagenomic binning, comparative biology and taxonomic classification.</title>
        <authorList>
            <person name="Goeker M."/>
        </authorList>
    </citation>
    <scope>NUCLEOTIDE SEQUENCE</scope>
    <source>
        <strain evidence="8">DSM 24202</strain>
    </source>
</reference>
<dbReference type="InterPro" id="IPR037518">
    <property type="entry name" value="MPN"/>
</dbReference>
<dbReference type="RefSeq" id="WP_307265222.1">
    <property type="nucleotide sequence ID" value="NZ_JAUSVL010000001.1"/>
</dbReference>
<dbReference type="SUPFAM" id="SSF47781">
    <property type="entry name" value="RuvA domain 2-like"/>
    <property type="match status" value="1"/>
</dbReference>
<dbReference type="Pfam" id="PF20582">
    <property type="entry name" value="UPF0758_N"/>
    <property type="match status" value="1"/>
</dbReference>
<evidence type="ECO:0000256" key="6">
    <source>
        <dbReference type="RuleBase" id="RU003797"/>
    </source>
</evidence>
<dbReference type="CDD" id="cd08071">
    <property type="entry name" value="MPN_DUF2466"/>
    <property type="match status" value="1"/>
</dbReference>
<dbReference type="Proteomes" id="UP001238163">
    <property type="component" value="Unassembled WGS sequence"/>
</dbReference>
<evidence type="ECO:0000256" key="5">
    <source>
        <dbReference type="ARBA" id="ARBA00023049"/>
    </source>
</evidence>
<accession>A0AAE4APZ9</accession>
<evidence type="ECO:0000256" key="4">
    <source>
        <dbReference type="ARBA" id="ARBA00022833"/>
    </source>
</evidence>
<dbReference type="PROSITE" id="PS01302">
    <property type="entry name" value="UPF0758"/>
    <property type="match status" value="1"/>
</dbReference>
<sequence length="238" mass="26315">MADSAEQLLIVDLPRERLKRLGPDALTDAELMAVLLRTGTRGKPVLQMSTELLEAFKGSLLGLSVASIKELCCVPGMGETKALELCAAFALARRLAKQRLTPQPYANNPELVVDFMRGLFRGTVKEEFHILLLDKRLRVIRNEMITTGLVDRSLVHAREVFRSAIREACSAIIICHNHPSGDPSPSPEDIAVTKMLVQSGDIIGIRIIDHIIISGLPRSDRADYFSFREAGLFKVAEE</sequence>
<dbReference type="InterPro" id="IPR001405">
    <property type="entry name" value="UPF0758"/>
</dbReference>
<dbReference type="InterPro" id="IPR020891">
    <property type="entry name" value="UPF0758_CS"/>
</dbReference>
<dbReference type="GO" id="GO:0046872">
    <property type="term" value="F:metal ion binding"/>
    <property type="evidence" value="ECO:0007669"/>
    <property type="project" value="UniProtKB-KW"/>
</dbReference>
<dbReference type="InterPro" id="IPR010994">
    <property type="entry name" value="RuvA_2-like"/>
</dbReference>
<feature type="domain" description="MPN" evidence="7">
    <location>
        <begin position="105"/>
        <end position="233"/>
    </location>
</feature>